<organism evidence="3 6">
    <name type="scientific">Araneus ventricosus</name>
    <name type="common">Orbweaver spider</name>
    <name type="synonym">Epeira ventricosa</name>
    <dbReference type="NCBI Taxonomy" id="182803"/>
    <lineage>
        <taxon>Eukaryota</taxon>
        <taxon>Metazoa</taxon>
        <taxon>Ecdysozoa</taxon>
        <taxon>Arthropoda</taxon>
        <taxon>Chelicerata</taxon>
        <taxon>Arachnida</taxon>
        <taxon>Araneae</taxon>
        <taxon>Araneomorphae</taxon>
        <taxon>Entelegynae</taxon>
        <taxon>Araneoidea</taxon>
        <taxon>Araneidae</taxon>
        <taxon>Araneus</taxon>
    </lineage>
</organism>
<dbReference type="EMBL" id="BGPR01064830">
    <property type="protein sequence ID" value="GBO39735.1"/>
    <property type="molecule type" value="Genomic_DNA"/>
</dbReference>
<dbReference type="EMBL" id="BGPR01064829">
    <property type="protein sequence ID" value="GBO39732.1"/>
    <property type="molecule type" value="Genomic_DNA"/>
</dbReference>
<name>A0A4Y2WTE2_ARAVE</name>
<dbReference type="AlphaFoldDB" id="A0A4Y2WTE2"/>
<evidence type="ECO:0000313" key="5">
    <source>
        <dbReference type="EMBL" id="GBO39735.1"/>
    </source>
</evidence>
<dbReference type="Pfam" id="PF16087">
    <property type="entry name" value="DUF4817"/>
    <property type="match status" value="1"/>
</dbReference>
<dbReference type="EMBL" id="BGPR01064823">
    <property type="protein sequence ID" value="GBO39728.1"/>
    <property type="molecule type" value="Genomic_DNA"/>
</dbReference>
<feature type="domain" description="DUF4817" evidence="1">
    <location>
        <begin position="5"/>
        <end position="54"/>
    </location>
</feature>
<reference evidence="3 6" key="1">
    <citation type="journal article" date="2019" name="Sci. Rep.">
        <title>Orb-weaving spider Araneus ventricosus genome elucidates the spidroin gene catalogue.</title>
        <authorList>
            <person name="Kono N."/>
            <person name="Nakamura H."/>
            <person name="Ohtoshi R."/>
            <person name="Moran D.A.P."/>
            <person name="Shinohara A."/>
            <person name="Yoshida Y."/>
            <person name="Fujiwara M."/>
            <person name="Mori M."/>
            <person name="Tomita M."/>
            <person name="Arakawa K."/>
        </authorList>
    </citation>
    <scope>NUCLEOTIDE SEQUENCE [LARGE SCALE GENOMIC DNA]</scope>
</reference>
<evidence type="ECO:0000313" key="3">
    <source>
        <dbReference type="EMBL" id="GBO39730.1"/>
    </source>
</evidence>
<evidence type="ECO:0000259" key="1">
    <source>
        <dbReference type="Pfam" id="PF16087"/>
    </source>
</evidence>
<sequence length="111" mass="13270">MASPQEQAQVVAWFIEFKSATQVQRKFRTTYNRIPPSRHTIYEWHERFMTKGIVLTETKSGRPRRRFDDVKRIQETLRHSPRKLIRSAPRHLHIPRSTVNDVVHKELQLNA</sequence>
<proteinExistence type="predicted"/>
<evidence type="ECO:0000313" key="4">
    <source>
        <dbReference type="EMBL" id="GBO39732.1"/>
    </source>
</evidence>
<evidence type="ECO:0000313" key="2">
    <source>
        <dbReference type="EMBL" id="GBO39728.1"/>
    </source>
</evidence>
<protein>
    <recommendedName>
        <fullName evidence="1">DUF4817 domain-containing protein</fullName>
    </recommendedName>
</protein>
<gene>
    <name evidence="4" type="ORF">AVEN_113607_1</name>
    <name evidence="5" type="ORF">AVEN_161672_1</name>
    <name evidence="2" type="ORF">AVEN_257479_1</name>
    <name evidence="3" type="ORF">AVEN_58246_1</name>
</gene>
<keyword evidence="6" id="KW-1185">Reference proteome</keyword>
<dbReference type="Proteomes" id="UP000499080">
    <property type="component" value="Unassembled WGS sequence"/>
</dbReference>
<dbReference type="InterPro" id="IPR032135">
    <property type="entry name" value="DUF4817"/>
</dbReference>
<dbReference type="OrthoDB" id="6611281at2759"/>
<evidence type="ECO:0000313" key="6">
    <source>
        <dbReference type="Proteomes" id="UP000499080"/>
    </source>
</evidence>
<comment type="caution">
    <text evidence="3">The sequence shown here is derived from an EMBL/GenBank/DDBJ whole genome shotgun (WGS) entry which is preliminary data.</text>
</comment>
<dbReference type="EMBL" id="BGPR01064827">
    <property type="protein sequence ID" value="GBO39730.1"/>
    <property type="molecule type" value="Genomic_DNA"/>
</dbReference>
<accession>A0A4Y2WTE2</accession>